<feature type="transmembrane region" description="Helical" evidence="1">
    <location>
        <begin position="6"/>
        <end position="28"/>
    </location>
</feature>
<dbReference type="KEGG" id="sphh:SDAV_001067"/>
<keyword evidence="1" id="KW-1133">Transmembrane helix</keyword>
<dbReference type="RefSeq" id="WP_114564811.1">
    <property type="nucleotide sequence ID" value="NZ_CP031088.1"/>
</dbReference>
<reference evidence="3" key="1">
    <citation type="submission" date="2018-07" db="EMBL/GenBank/DDBJ databases">
        <title>Complete Genome Sequence of Spiroplasma phoeniceum.</title>
        <authorList>
            <person name="Davis R.E."/>
            <person name="Shao J.Y."/>
            <person name="Zhao Y."/>
            <person name="Silver A."/>
            <person name="Stump z."/>
            <person name="Gasparich G."/>
        </authorList>
    </citation>
    <scope>NUCLEOTIDE SEQUENCE [LARGE SCALE GENOMIC DNA]</scope>
    <source>
        <strain evidence="3">P40</strain>
    </source>
</reference>
<keyword evidence="1" id="KW-0472">Membrane</keyword>
<gene>
    <name evidence="2" type="ORF">SDAV_001067</name>
</gene>
<keyword evidence="1" id="KW-0812">Transmembrane</keyword>
<organism evidence="2 3">
    <name type="scientific">Spiroplasma phoeniceum P40</name>
    <dbReference type="NCBI Taxonomy" id="1276259"/>
    <lineage>
        <taxon>Bacteria</taxon>
        <taxon>Bacillati</taxon>
        <taxon>Mycoplasmatota</taxon>
        <taxon>Mollicutes</taxon>
        <taxon>Entomoplasmatales</taxon>
        <taxon>Spiroplasmataceae</taxon>
        <taxon>Spiroplasma</taxon>
    </lineage>
</organism>
<accession>A0A345DPA9</accession>
<dbReference type="Proteomes" id="UP000253689">
    <property type="component" value="Chromosome"/>
</dbReference>
<dbReference type="EMBL" id="CP031088">
    <property type="protein sequence ID" value="AXF96047.1"/>
    <property type="molecule type" value="Genomic_DNA"/>
</dbReference>
<sequence length="112" mass="13173">MDNWSSIFGLIGSVLSVISTLLTILFGIRSTRVKNDLEKIKLKYEQERWMTILKIIENNLCIKQEKNPQNDILEKIKKEKKKKEVKEKINQNKNQKKVNGSVLKDFLEKNKL</sequence>
<evidence type="ECO:0000256" key="1">
    <source>
        <dbReference type="SAM" id="Phobius"/>
    </source>
</evidence>
<proteinExistence type="predicted"/>
<keyword evidence="3" id="KW-1185">Reference proteome</keyword>
<dbReference type="AlphaFoldDB" id="A0A345DPA9"/>
<protein>
    <submittedName>
        <fullName evidence="2">Uncharacterized protein</fullName>
    </submittedName>
</protein>
<evidence type="ECO:0000313" key="3">
    <source>
        <dbReference type="Proteomes" id="UP000253689"/>
    </source>
</evidence>
<evidence type="ECO:0000313" key="2">
    <source>
        <dbReference type="EMBL" id="AXF96047.1"/>
    </source>
</evidence>
<name>A0A345DPA9_9MOLU</name>